<dbReference type="eggNOG" id="ENOG502T2SA">
    <property type="taxonomic scope" value="Eukaryota"/>
</dbReference>
<dbReference type="Ensembl" id="ENSRNOT00000117448.2">
    <property type="protein sequence ID" value="ENSRNOP00000076608.2"/>
    <property type="gene ID" value="ENSRNOG00000086195.1"/>
</dbReference>
<reference evidence="3" key="2">
    <citation type="submission" date="2025-08" db="UniProtKB">
        <authorList>
            <consortium name="Ensembl"/>
        </authorList>
    </citation>
    <scope>IDENTIFICATION</scope>
    <source>
        <strain evidence="3">Brown Norway</strain>
    </source>
</reference>
<dbReference type="Proteomes" id="UP000002494">
    <property type="component" value="Chromosome 8"/>
</dbReference>
<dbReference type="Pfam" id="PF00021">
    <property type="entry name" value="UPAR_LY6"/>
    <property type="match status" value="1"/>
</dbReference>
<dbReference type="PaxDb" id="10116-ENSRNOP00000057199"/>
<evidence type="ECO:0000313" key="3">
    <source>
        <dbReference type="Ensembl" id="ENSRNOP00000076608.2"/>
    </source>
</evidence>
<dbReference type="InterPro" id="IPR016054">
    <property type="entry name" value="LY6_UPA_recep-like"/>
</dbReference>
<dbReference type="Bgee" id="ENSRNOG00000039447">
    <property type="expression patterns" value="Expressed in ovary"/>
</dbReference>
<dbReference type="InterPro" id="IPR045860">
    <property type="entry name" value="Snake_toxin-like_sf"/>
</dbReference>
<accession>A0A8I5Y6V7</accession>
<organism evidence="3 4">
    <name type="scientific">Rattus norvegicus</name>
    <name type="common">Rat</name>
    <dbReference type="NCBI Taxonomy" id="10116"/>
    <lineage>
        <taxon>Eukaryota</taxon>
        <taxon>Metazoa</taxon>
        <taxon>Chordata</taxon>
        <taxon>Craniata</taxon>
        <taxon>Vertebrata</taxon>
        <taxon>Euteleostomi</taxon>
        <taxon>Mammalia</taxon>
        <taxon>Eutheria</taxon>
        <taxon>Euarchontoglires</taxon>
        <taxon>Glires</taxon>
        <taxon>Rodentia</taxon>
        <taxon>Myomorpha</taxon>
        <taxon>Muroidea</taxon>
        <taxon>Muridae</taxon>
        <taxon>Murinae</taxon>
        <taxon>Rattus</taxon>
    </lineage>
</organism>
<feature type="domain" description="UPAR/Ly6" evidence="2">
    <location>
        <begin position="34"/>
        <end position="109"/>
    </location>
</feature>
<dbReference type="STRING" id="10116.ENSRNOP00000057199"/>
<proteinExistence type="predicted"/>
<dbReference type="Gene3D" id="2.10.60.10">
    <property type="entry name" value="CD59"/>
    <property type="match status" value="1"/>
</dbReference>
<protein>
    <recommendedName>
        <fullName evidence="2">UPAR/Ly6 domain-containing protein</fullName>
    </recommendedName>
</protein>
<evidence type="ECO:0000313" key="5">
    <source>
        <dbReference type="RGD" id="1311172"/>
    </source>
</evidence>
<keyword evidence="4" id="KW-1185">Reference proteome</keyword>
<dbReference type="SUPFAM" id="SSF57302">
    <property type="entry name" value="Snake toxin-like"/>
    <property type="match status" value="1"/>
</dbReference>
<name>A0A8I5Y6V7_RAT</name>
<dbReference type="CDD" id="cd23580">
    <property type="entry name" value="TFP_LU_ECD_PATE4"/>
    <property type="match status" value="1"/>
</dbReference>
<sequence length="110" mass="12313">MRNTEPLFDIVINCPIAPQFILKILLFPYPANTNLICNTCNRSENSECKNGTGQCTAPEGGSCSTISIYHGQRHVLSKQMCLGHCEEKPHYNGDFMIYVMCCSKNLCNSF</sequence>
<evidence type="ECO:0000256" key="1">
    <source>
        <dbReference type="ARBA" id="ARBA00022729"/>
    </source>
</evidence>
<gene>
    <name evidence="5" type="primary">Pate4</name>
    <name evidence="3" type="synonym">Ly6m</name>
</gene>
<evidence type="ECO:0000259" key="2">
    <source>
        <dbReference type="Pfam" id="PF00021"/>
    </source>
</evidence>
<dbReference type="OMA" id="QGTCIAK"/>
<evidence type="ECO:0000313" key="4">
    <source>
        <dbReference type="Proteomes" id="UP000002494"/>
    </source>
</evidence>
<dbReference type="OrthoDB" id="9592768at2759"/>
<dbReference type="RGD" id="1311172">
    <property type="gene designation" value="Pate4"/>
</dbReference>
<reference evidence="3" key="1">
    <citation type="submission" date="2024-01" db="EMBL/GenBank/DDBJ databases">
        <title>GRCr8: a new rat reference genome assembly contstructed from accurate long reads and long range scaffolding.</title>
        <authorList>
            <person name="Doris P.A."/>
            <person name="Kalbfleisch T."/>
            <person name="Li K."/>
            <person name="Howe K."/>
            <person name="Wood J."/>
        </authorList>
    </citation>
    <scope>NUCLEOTIDE SEQUENCE [LARGE SCALE GENOMIC DNA]</scope>
    <source>
        <strain evidence="3">Brown Norway</strain>
    </source>
</reference>
<reference evidence="3" key="3">
    <citation type="submission" date="2025-09" db="UniProtKB">
        <authorList>
            <consortium name="Ensembl"/>
        </authorList>
    </citation>
    <scope>IDENTIFICATION</scope>
    <source>
        <strain evidence="3">Brown Norway</strain>
    </source>
</reference>
<dbReference type="GeneTree" id="ENSGT00550000076001"/>
<keyword evidence="1" id="KW-0732">Signal</keyword>